<evidence type="ECO:0000256" key="5">
    <source>
        <dbReference type="ARBA" id="ARBA00023015"/>
    </source>
</evidence>
<dbReference type="PRINTS" id="PR01590">
    <property type="entry name" value="HTHFIS"/>
</dbReference>
<dbReference type="InterPro" id="IPR025943">
    <property type="entry name" value="Sigma_54_int_dom_ATP-bd_2"/>
</dbReference>
<dbReference type="SMART" id="SM00382">
    <property type="entry name" value="AAA"/>
    <property type="match status" value="1"/>
</dbReference>
<evidence type="ECO:0000256" key="4">
    <source>
        <dbReference type="ARBA" id="ARBA00023012"/>
    </source>
</evidence>
<evidence type="ECO:0000313" key="10">
    <source>
        <dbReference type="EMBL" id="HGT48456.1"/>
    </source>
</evidence>
<dbReference type="PROSITE" id="PS50045">
    <property type="entry name" value="SIGMA54_INTERACT_4"/>
    <property type="match status" value="1"/>
</dbReference>
<dbReference type="FunFam" id="3.40.50.300:FF:000006">
    <property type="entry name" value="DNA-binding transcriptional regulator NtrC"/>
    <property type="match status" value="1"/>
</dbReference>
<dbReference type="FunFam" id="3.40.50.2300:FF:000018">
    <property type="entry name" value="DNA-binding transcriptional regulator NtrC"/>
    <property type="match status" value="1"/>
</dbReference>
<keyword evidence="5" id="KW-0805">Transcription regulation</keyword>
<dbReference type="PROSITE" id="PS50110">
    <property type="entry name" value="RESPONSE_REGULATORY"/>
    <property type="match status" value="1"/>
</dbReference>
<evidence type="ECO:0000256" key="2">
    <source>
        <dbReference type="ARBA" id="ARBA00022741"/>
    </source>
</evidence>
<dbReference type="Gene3D" id="1.10.8.60">
    <property type="match status" value="1"/>
</dbReference>
<dbReference type="InterPro" id="IPR003593">
    <property type="entry name" value="AAA+_ATPase"/>
</dbReference>
<dbReference type="EMBL" id="DSVI01000018">
    <property type="protein sequence ID" value="HGT48456.1"/>
    <property type="molecule type" value="Genomic_DNA"/>
</dbReference>
<proteinExistence type="predicted"/>
<dbReference type="Gene3D" id="3.40.50.2300">
    <property type="match status" value="1"/>
</dbReference>
<dbReference type="Pfam" id="PF00072">
    <property type="entry name" value="Response_reg"/>
    <property type="match status" value="1"/>
</dbReference>
<dbReference type="InterPro" id="IPR009057">
    <property type="entry name" value="Homeodomain-like_sf"/>
</dbReference>
<sequence length="451" mass="51061">MKPVLIIDDEKEICDSISMILEYEGYAVDSTTSAIEGLKKFNEQDFSAVLLDIQMPEMNGFEVLKKIKEAKPSTSVIIISAHGSVENAIKATRLGAFDFLEKPIDRDKLLISVRNATEQATLKEENEEIKKTFVGEGEILGRSKAIQKILELIDKVAPLETRVLITGENGTGKELVARAIHKKSERKDKPFIEVNCAAIPNELIESELFGHEKGSFTGAVSQRIGKFELANKGIIFLDEIGDMSLQAQAKVLRAIEEGRIERVGGGKKIDVDVRIIAATNKNLLEEIHKGNFREDLYHRLNVIPIHVPPLRERIEDIPILVEYFCKEITTKHKKPPVRFSEDAIKILQAQPWTGNVRELRNIVERIIIIVDKREITSKDIDFLFAGTQASLDNLIDTSNSFQEFKEKAEKAFILKQLKANDWNISKTAEILDIQRSHLYTKMRKYGIEKEE</sequence>
<gene>
    <name evidence="10" type="ORF">ENS56_10500</name>
</gene>
<dbReference type="Pfam" id="PF25601">
    <property type="entry name" value="AAA_lid_14"/>
    <property type="match status" value="1"/>
</dbReference>
<dbReference type="GO" id="GO:0043565">
    <property type="term" value="F:sequence-specific DNA binding"/>
    <property type="evidence" value="ECO:0007669"/>
    <property type="project" value="InterPro"/>
</dbReference>
<evidence type="ECO:0000256" key="6">
    <source>
        <dbReference type="ARBA" id="ARBA00023163"/>
    </source>
</evidence>
<dbReference type="InterPro" id="IPR001789">
    <property type="entry name" value="Sig_transdc_resp-reg_receiver"/>
</dbReference>
<dbReference type="GO" id="GO:0000160">
    <property type="term" value="P:phosphorelay signal transduction system"/>
    <property type="evidence" value="ECO:0007669"/>
    <property type="project" value="UniProtKB-KW"/>
</dbReference>
<dbReference type="GO" id="GO:0006355">
    <property type="term" value="P:regulation of DNA-templated transcription"/>
    <property type="evidence" value="ECO:0007669"/>
    <property type="project" value="InterPro"/>
</dbReference>
<reference evidence="10" key="1">
    <citation type="journal article" date="2020" name="mSystems">
        <title>Genome- and Community-Level Interaction Insights into Carbon Utilization and Element Cycling Functions of Hydrothermarchaeota in Hydrothermal Sediment.</title>
        <authorList>
            <person name="Zhou Z."/>
            <person name="Liu Y."/>
            <person name="Xu W."/>
            <person name="Pan J."/>
            <person name="Luo Z.H."/>
            <person name="Li M."/>
        </authorList>
    </citation>
    <scope>NUCLEOTIDE SEQUENCE [LARGE SCALE GENOMIC DNA]</scope>
    <source>
        <strain evidence="10">SpSt-500</strain>
    </source>
</reference>
<feature type="domain" description="Response regulatory" evidence="9">
    <location>
        <begin position="3"/>
        <end position="117"/>
    </location>
</feature>
<dbReference type="Gene3D" id="3.40.50.300">
    <property type="entry name" value="P-loop containing nucleotide triphosphate hydrolases"/>
    <property type="match status" value="1"/>
</dbReference>
<dbReference type="InterPro" id="IPR058031">
    <property type="entry name" value="AAA_lid_NorR"/>
</dbReference>
<dbReference type="SUPFAM" id="SSF52540">
    <property type="entry name" value="P-loop containing nucleoside triphosphate hydrolases"/>
    <property type="match status" value="1"/>
</dbReference>
<keyword evidence="2" id="KW-0547">Nucleotide-binding</keyword>
<dbReference type="InterPro" id="IPR002078">
    <property type="entry name" value="Sigma_54_int"/>
</dbReference>
<dbReference type="CDD" id="cd00009">
    <property type="entry name" value="AAA"/>
    <property type="match status" value="1"/>
</dbReference>
<dbReference type="InterPro" id="IPR027417">
    <property type="entry name" value="P-loop_NTPase"/>
</dbReference>
<feature type="modified residue" description="4-aspartylphosphate" evidence="7">
    <location>
        <position position="52"/>
    </location>
</feature>
<dbReference type="SUPFAM" id="SSF46689">
    <property type="entry name" value="Homeodomain-like"/>
    <property type="match status" value="1"/>
</dbReference>
<dbReference type="SMART" id="SM00448">
    <property type="entry name" value="REC"/>
    <property type="match status" value="1"/>
</dbReference>
<dbReference type="Pfam" id="PF00158">
    <property type="entry name" value="Sigma54_activat"/>
    <property type="match status" value="1"/>
</dbReference>
<dbReference type="AlphaFoldDB" id="A0A832DNS3"/>
<protein>
    <submittedName>
        <fullName evidence="10">Sigma-54-dependent Fis family transcriptional regulator</fullName>
    </submittedName>
</protein>
<name>A0A832DNS3_9BACT</name>
<accession>A0A832DNS3</accession>
<evidence type="ECO:0000256" key="7">
    <source>
        <dbReference type="PROSITE-ProRule" id="PRU00169"/>
    </source>
</evidence>
<dbReference type="Gene3D" id="1.10.10.60">
    <property type="entry name" value="Homeodomain-like"/>
    <property type="match status" value="1"/>
</dbReference>
<dbReference type="PANTHER" id="PTHR32071:SF17">
    <property type="entry name" value="TRANSCRIPTIONAL REGULATOR (NTRC FAMILY)"/>
    <property type="match status" value="1"/>
</dbReference>
<keyword evidence="3" id="KW-0067">ATP-binding</keyword>
<keyword evidence="6" id="KW-0804">Transcription</keyword>
<evidence type="ECO:0000256" key="3">
    <source>
        <dbReference type="ARBA" id="ARBA00022840"/>
    </source>
</evidence>
<dbReference type="GO" id="GO:0005524">
    <property type="term" value="F:ATP binding"/>
    <property type="evidence" value="ECO:0007669"/>
    <property type="project" value="UniProtKB-KW"/>
</dbReference>
<dbReference type="SUPFAM" id="SSF52172">
    <property type="entry name" value="CheY-like"/>
    <property type="match status" value="1"/>
</dbReference>
<evidence type="ECO:0000259" key="9">
    <source>
        <dbReference type="PROSITE" id="PS50110"/>
    </source>
</evidence>
<dbReference type="Pfam" id="PF02954">
    <property type="entry name" value="HTH_8"/>
    <property type="match status" value="1"/>
</dbReference>
<feature type="domain" description="Sigma-54 factor interaction" evidence="8">
    <location>
        <begin position="139"/>
        <end position="368"/>
    </location>
</feature>
<keyword evidence="1 7" id="KW-0597">Phosphoprotein</keyword>
<dbReference type="InterPro" id="IPR011006">
    <property type="entry name" value="CheY-like_superfamily"/>
</dbReference>
<dbReference type="PANTHER" id="PTHR32071">
    <property type="entry name" value="TRANSCRIPTIONAL REGULATORY PROTEIN"/>
    <property type="match status" value="1"/>
</dbReference>
<comment type="caution">
    <text evidence="10">The sequence shown here is derived from an EMBL/GenBank/DDBJ whole genome shotgun (WGS) entry which is preliminary data.</text>
</comment>
<organism evidence="10">
    <name type="scientific">Ignavibacterium album</name>
    <dbReference type="NCBI Taxonomy" id="591197"/>
    <lineage>
        <taxon>Bacteria</taxon>
        <taxon>Pseudomonadati</taxon>
        <taxon>Ignavibacteriota</taxon>
        <taxon>Ignavibacteria</taxon>
        <taxon>Ignavibacteriales</taxon>
        <taxon>Ignavibacteriaceae</taxon>
        <taxon>Ignavibacterium</taxon>
    </lineage>
</organism>
<dbReference type="InterPro" id="IPR002197">
    <property type="entry name" value="HTH_Fis"/>
</dbReference>
<evidence type="ECO:0000256" key="1">
    <source>
        <dbReference type="ARBA" id="ARBA00022553"/>
    </source>
</evidence>
<dbReference type="PROSITE" id="PS00676">
    <property type="entry name" value="SIGMA54_INTERACT_2"/>
    <property type="match status" value="1"/>
</dbReference>
<keyword evidence="4" id="KW-0902">Two-component regulatory system</keyword>
<evidence type="ECO:0000259" key="8">
    <source>
        <dbReference type="PROSITE" id="PS50045"/>
    </source>
</evidence>